<organism evidence="12 13">
    <name type="scientific">Cymbomonas tetramitiformis</name>
    <dbReference type="NCBI Taxonomy" id="36881"/>
    <lineage>
        <taxon>Eukaryota</taxon>
        <taxon>Viridiplantae</taxon>
        <taxon>Chlorophyta</taxon>
        <taxon>Pyramimonadophyceae</taxon>
        <taxon>Pyramimonadales</taxon>
        <taxon>Pyramimonadaceae</taxon>
        <taxon>Cymbomonas</taxon>
    </lineage>
</organism>
<evidence type="ECO:0000256" key="5">
    <source>
        <dbReference type="ARBA" id="ARBA00023306"/>
    </source>
</evidence>
<accession>A0AAE0LBF9</accession>
<dbReference type="Pfam" id="PF13499">
    <property type="entry name" value="EF-hand_7"/>
    <property type="match status" value="1"/>
</dbReference>
<dbReference type="PANTHER" id="PTHR23048:SF59">
    <property type="entry name" value="EF-HAND SUPERFAMILY PROTEIN"/>
    <property type="match status" value="1"/>
</dbReference>
<evidence type="ECO:0000256" key="7">
    <source>
        <dbReference type="ARBA" id="ARBA00039772"/>
    </source>
</evidence>
<dbReference type="PROSITE" id="PS50222">
    <property type="entry name" value="EF_HAND_2"/>
    <property type="match status" value="2"/>
</dbReference>
<keyword evidence="2" id="KW-0677">Repeat</keyword>
<feature type="signal peptide" evidence="10">
    <location>
        <begin position="1"/>
        <end position="19"/>
    </location>
</feature>
<dbReference type="FunFam" id="1.10.238.10:FF:000178">
    <property type="entry name" value="Calmodulin-2 A"/>
    <property type="match status" value="1"/>
</dbReference>
<dbReference type="Gene3D" id="1.10.238.10">
    <property type="entry name" value="EF-hand"/>
    <property type="match status" value="1"/>
</dbReference>
<gene>
    <name evidence="12" type="ORF">CYMTET_12834</name>
</gene>
<proteinExistence type="predicted"/>
<name>A0AAE0LBF9_9CHLO</name>
<keyword evidence="4" id="KW-0106">Calcium</keyword>
<dbReference type="InterPro" id="IPR018247">
    <property type="entry name" value="EF_Hand_1_Ca_BS"/>
</dbReference>
<evidence type="ECO:0000256" key="10">
    <source>
        <dbReference type="SAM" id="SignalP"/>
    </source>
</evidence>
<protein>
    <recommendedName>
        <fullName evidence="7">Caltractin</fullName>
    </recommendedName>
    <alternativeName>
        <fullName evidence="8">Centrin</fullName>
    </alternativeName>
</protein>
<dbReference type="InterPro" id="IPR002048">
    <property type="entry name" value="EF_hand_dom"/>
</dbReference>
<feature type="region of interest" description="Disordered" evidence="9">
    <location>
        <begin position="204"/>
        <end position="246"/>
    </location>
</feature>
<dbReference type="SMART" id="SM00054">
    <property type="entry name" value="EFh"/>
    <property type="match status" value="2"/>
</dbReference>
<keyword evidence="1" id="KW-0132">Cell division</keyword>
<dbReference type="CDD" id="cd00051">
    <property type="entry name" value="EFh"/>
    <property type="match status" value="1"/>
</dbReference>
<evidence type="ECO:0000256" key="2">
    <source>
        <dbReference type="ARBA" id="ARBA00022737"/>
    </source>
</evidence>
<reference evidence="12 13" key="1">
    <citation type="journal article" date="2015" name="Genome Biol. Evol.">
        <title>Comparative Genomics of a Bacterivorous Green Alga Reveals Evolutionary Causalities and Consequences of Phago-Mixotrophic Mode of Nutrition.</title>
        <authorList>
            <person name="Burns J.A."/>
            <person name="Paasch A."/>
            <person name="Narechania A."/>
            <person name="Kim E."/>
        </authorList>
    </citation>
    <scope>NUCLEOTIDE SEQUENCE [LARGE SCALE GENOMIC DNA]</scope>
    <source>
        <strain evidence="12 13">PLY_AMNH</strain>
    </source>
</reference>
<feature type="compositionally biased region" description="Basic and acidic residues" evidence="9">
    <location>
        <begin position="204"/>
        <end position="214"/>
    </location>
</feature>
<feature type="chain" id="PRO_5042146548" description="Caltractin" evidence="10">
    <location>
        <begin position="20"/>
        <end position="341"/>
    </location>
</feature>
<evidence type="ECO:0000256" key="9">
    <source>
        <dbReference type="SAM" id="MobiDB-lite"/>
    </source>
</evidence>
<keyword evidence="13" id="KW-1185">Reference proteome</keyword>
<feature type="compositionally biased region" description="Low complexity" evidence="9">
    <location>
        <begin position="290"/>
        <end position="309"/>
    </location>
</feature>
<dbReference type="Proteomes" id="UP001190700">
    <property type="component" value="Unassembled WGS sequence"/>
</dbReference>
<evidence type="ECO:0000256" key="4">
    <source>
        <dbReference type="ARBA" id="ARBA00022837"/>
    </source>
</evidence>
<feature type="region of interest" description="Disordered" evidence="9">
    <location>
        <begin position="164"/>
        <end position="190"/>
    </location>
</feature>
<feature type="compositionally biased region" description="Polar residues" evidence="9">
    <location>
        <begin position="329"/>
        <end position="341"/>
    </location>
</feature>
<dbReference type="PROSITE" id="PS00018">
    <property type="entry name" value="EF_HAND_1"/>
    <property type="match status" value="2"/>
</dbReference>
<evidence type="ECO:0000313" key="13">
    <source>
        <dbReference type="Proteomes" id="UP001190700"/>
    </source>
</evidence>
<keyword evidence="10" id="KW-0732">Signal</keyword>
<dbReference type="SUPFAM" id="SSF47473">
    <property type="entry name" value="EF-hand"/>
    <property type="match status" value="1"/>
</dbReference>
<dbReference type="GO" id="GO:0051301">
    <property type="term" value="P:cell division"/>
    <property type="evidence" value="ECO:0007669"/>
    <property type="project" value="UniProtKB-KW"/>
</dbReference>
<feature type="domain" description="EF-hand" evidence="11">
    <location>
        <begin position="72"/>
        <end position="107"/>
    </location>
</feature>
<evidence type="ECO:0000256" key="6">
    <source>
        <dbReference type="ARBA" id="ARBA00037153"/>
    </source>
</evidence>
<dbReference type="GO" id="GO:0016460">
    <property type="term" value="C:myosin II complex"/>
    <property type="evidence" value="ECO:0007669"/>
    <property type="project" value="TreeGrafter"/>
</dbReference>
<evidence type="ECO:0000259" key="11">
    <source>
        <dbReference type="PROSITE" id="PS50222"/>
    </source>
</evidence>
<evidence type="ECO:0000313" key="12">
    <source>
        <dbReference type="EMBL" id="KAK3279271.1"/>
    </source>
</evidence>
<sequence>MSSAGGGLLTFVPVPVAVATWLRKHGKAVRPELTNQQRVELKECFNLIDSDGSGAIGAGELMDAFRFMGIKITRPELKSILDEVDRDGSGEVEYAEFVEIMTCSLERFSSRSNDDEEVAAPLPFPLLATAYRRRKLLEAMFSGDSEKRNRMTDQANRAMAEVEQLKQQSEERLARKKRVTKSAGSRPAGSVVLNSFGDAVDHQGETWRRDREPFGKGYTCPPIKKNGPGQRKKPNPPMGIAFPDHQSPSTVIAYPFSPPPSAAVQHPYSKDGFEYRNIPPSYARALSNPSHFSQRSSASQSKASTPYSSKPQTPLADLQQMEQPELHGSFQSSGSRPQTRG</sequence>
<dbReference type="InterPro" id="IPR050230">
    <property type="entry name" value="CALM/Myosin/TropC-like"/>
</dbReference>
<dbReference type="AlphaFoldDB" id="A0AAE0LBF9"/>
<feature type="domain" description="EF-hand" evidence="11">
    <location>
        <begin position="36"/>
        <end position="71"/>
    </location>
</feature>
<keyword evidence="5" id="KW-0131">Cell cycle</keyword>
<dbReference type="PANTHER" id="PTHR23048">
    <property type="entry name" value="MYOSIN LIGHT CHAIN 1, 3"/>
    <property type="match status" value="1"/>
</dbReference>
<dbReference type="GO" id="GO:0005509">
    <property type="term" value="F:calcium ion binding"/>
    <property type="evidence" value="ECO:0007669"/>
    <property type="project" value="InterPro"/>
</dbReference>
<evidence type="ECO:0000256" key="8">
    <source>
        <dbReference type="ARBA" id="ARBA00041736"/>
    </source>
</evidence>
<feature type="region of interest" description="Disordered" evidence="9">
    <location>
        <begin position="280"/>
        <end position="341"/>
    </location>
</feature>
<evidence type="ECO:0000256" key="3">
    <source>
        <dbReference type="ARBA" id="ARBA00022776"/>
    </source>
</evidence>
<evidence type="ECO:0000256" key="1">
    <source>
        <dbReference type="ARBA" id="ARBA00022618"/>
    </source>
</evidence>
<comment type="caution">
    <text evidence="12">The sequence shown here is derived from an EMBL/GenBank/DDBJ whole genome shotgun (WGS) entry which is preliminary data.</text>
</comment>
<dbReference type="InterPro" id="IPR011992">
    <property type="entry name" value="EF-hand-dom_pair"/>
</dbReference>
<keyword evidence="3" id="KW-0498">Mitosis</keyword>
<comment type="function">
    <text evidence="6">This calcium-binding protein is found in the basal body complexes (the functional homolog of the centrosome in animal cell). In mitotic cells it is specifically associated with the poles of the mitotic spindles at the sites of the duplicated basal body complexes.</text>
</comment>
<dbReference type="EMBL" id="LGRX02005038">
    <property type="protein sequence ID" value="KAK3279271.1"/>
    <property type="molecule type" value="Genomic_DNA"/>
</dbReference>